<evidence type="ECO:0008006" key="5">
    <source>
        <dbReference type="Google" id="ProtNLM"/>
    </source>
</evidence>
<keyword evidence="2" id="KW-0732">Signal</keyword>
<evidence type="ECO:0000313" key="3">
    <source>
        <dbReference type="EMBL" id="MDT0594302.1"/>
    </source>
</evidence>
<evidence type="ECO:0000256" key="1">
    <source>
        <dbReference type="SAM" id="MobiDB-lite"/>
    </source>
</evidence>
<feature type="region of interest" description="Disordered" evidence="1">
    <location>
        <begin position="23"/>
        <end position="42"/>
    </location>
</feature>
<proteinExistence type="predicted"/>
<reference evidence="3 4" key="1">
    <citation type="submission" date="2023-09" db="EMBL/GenBank/DDBJ databases">
        <authorList>
            <person name="Rey-Velasco X."/>
        </authorList>
    </citation>
    <scope>NUCLEOTIDE SEQUENCE [LARGE SCALE GENOMIC DNA]</scope>
    <source>
        <strain evidence="3 4">P117</strain>
    </source>
</reference>
<evidence type="ECO:0000313" key="4">
    <source>
        <dbReference type="Proteomes" id="UP001253545"/>
    </source>
</evidence>
<dbReference type="RefSeq" id="WP_311367780.1">
    <property type="nucleotide sequence ID" value="NZ_JAVRHX010000001.1"/>
</dbReference>
<organism evidence="3 4">
    <name type="scientific">Glaciecola petra</name>
    <dbReference type="NCBI Taxonomy" id="3075602"/>
    <lineage>
        <taxon>Bacteria</taxon>
        <taxon>Pseudomonadati</taxon>
        <taxon>Pseudomonadota</taxon>
        <taxon>Gammaproteobacteria</taxon>
        <taxon>Alteromonadales</taxon>
        <taxon>Alteromonadaceae</taxon>
        <taxon>Glaciecola</taxon>
    </lineage>
</organism>
<name>A0ABU2ZNV4_9ALTE</name>
<dbReference type="Proteomes" id="UP001253545">
    <property type="component" value="Unassembled WGS sequence"/>
</dbReference>
<feature type="chain" id="PRO_5045803904" description="Lipoprotein" evidence="2">
    <location>
        <begin position="24"/>
        <end position="654"/>
    </location>
</feature>
<sequence>MNSKSWLLIIVVCALYACGGGSGSDQSTPDNPGLNPIGDTPSVGDLTPILDTGNILIYGQQQAEVGEALGFAVVPQSGNAISSIRWSQTSGPLLNILASNSQTIGFDTKETGNYSLTLSLVNNGEEQTHNIDFVVSNMSESLSTIRLDHTVTELGKVSLHMDIPETKTLDNIQWNQIAGPQAQNIQNNDDFLFFDAPAVDNDEIISFEGIVQFTDGSSESDRVLVTVKNVDFDTNGLFFSNNIVITEDLFAYKSNSPYKNPLESCVYSNNIPGTPNCTFRDLPLIGTSSNSPSIDDVMNRTLVSHAWMGERFEQYLTNSAAGPDMLQLLRGVTAIVISYDVRPSFYWSATGAIYLDARNFWQSPEERDTLNDVPDFRSDFGSDLQFAVLWRYTKNNQYYPAGGYSKQNRDIRPFEDLEASISWLMYHELAHANDFFPPTSWPNMNPNTTPLAYFRNNGTSSDILTNTYPLRSDEMHALARVRFQNETPNSTQIAYRGSDVAGFFTPDIAPSFYAYLTNREDFATLVERFMMLHRLDAEADVAIIDGAIDNSNPSVTWGQRNRVSSPALEDRTVFAVSRVYPELGNVRNIVQTLPLPILMRENEGWLDNLDISPTFENESIEETRSPLKLSELEKRAIIERDRRDIHSGRPNLKP</sequence>
<gene>
    <name evidence="3" type="ORF">RM552_05565</name>
</gene>
<comment type="caution">
    <text evidence="3">The sequence shown here is derived from an EMBL/GenBank/DDBJ whole genome shotgun (WGS) entry which is preliminary data.</text>
</comment>
<feature type="signal peptide" evidence="2">
    <location>
        <begin position="1"/>
        <end position="23"/>
    </location>
</feature>
<protein>
    <recommendedName>
        <fullName evidence="5">Lipoprotein</fullName>
    </recommendedName>
</protein>
<dbReference type="EMBL" id="JAVRHX010000001">
    <property type="protein sequence ID" value="MDT0594302.1"/>
    <property type="molecule type" value="Genomic_DNA"/>
</dbReference>
<evidence type="ECO:0000256" key="2">
    <source>
        <dbReference type="SAM" id="SignalP"/>
    </source>
</evidence>
<dbReference type="PROSITE" id="PS51257">
    <property type="entry name" value="PROKAR_LIPOPROTEIN"/>
    <property type="match status" value="1"/>
</dbReference>
<accession>A0ABU2ZNV4</accession>
<keyword evidence="4" id="KW-1185">Reference proteome</keyword>